<dbReference type="PANTHER" id="PTHR48104">
    <property type="entry name" value="METACASPASE-4"/>
    <property type="match status" value="1"/>
</dbReference>
<dbReference type="SMART" id="SM00239">
    <property type="entry name" value="C2"/>
    <property type="match status" value="1"/>
</dbReference>
<gene>
    <name evidence="4" type="ORF">BLNAU_16403</name>
</gene>
<feature type="region of interest" description="Disordered" evidence="2">
    <location>
        <begin position="116"/>
        <end position="191"/>
    </location>
</feature>
<dbReference type="Gene3D" id="2.60.40.150">
    <property type="entry name" value="C2 domain"/>
    <property type="match status" value="1"/>
</dbReference>
<dbReference type="InterPro" id="IPR050452">
    <property type="entry name" value="Metacaspase"/>
</dbReference>
<feature type="compositionally biased region" description="Pro residues" evidence="2">
    <location>
        <begin position="125"/>
        <end position="152"/>
    </location>
</feature>
<dbReference type="CDD" id="cd00030">
    <property type="entry name" value="C2"/>
    <property type="match status" value="1"/>
</dbReference>
<accession>A0ABQ9XBK1</accession>
<reference evidence="4 5" key="1">
    <citation type="journal article" date="2022" name="bioRxiv">
        <title>Genomics of Preaxostyla Flagellates Illuminates Evolutionary Transitions and the Path Towards Mitochondrial Loss.</title>
        <authorList>
            <person name="Novak L.V.F."/>
            <person name="Treitli S.C."/>
            <person name="Pyrih J."/>
            <person name="Halakuc P."/>
            <person name="Pipaliya S.V."/>
            <person name="Vacek V."/>
            <person name="Brzon O."/>
            <person name="Soukal P."/>
            <person name="Eme L."/>
            <person name="Dacks J.B."/>
            <person name="Karnkowska A."/>
            <person name="Elias M."/>
            <person name="Hampl V."/>
        </authorList>
    </citation>
    <scope>NUCLEOTIDE SEQUENCE [LARGE SCALE GENOMIC DNA]</scope>
    <source>
        <strain evidence="4">NAU3</strain>
        <tissue evidence="4">Gut</tissue>
    </source>
</reference>
<dbReference type="Pfam" id="PF00168">
    <property type="entry name" value="C2"/>
    <property type="match status" value="1"/>
</dbReference>
<dbReference type="PROSITE" id="PS50004">
    <property type="entry name" value="C2"/>
    <property type="match status" value="1"/>
</dbReference>
<dbReference type="SUPFAM" id="SSF49562">
    <property type="entry name" value="C2 domain (Calcium/lipid-binding domain, CaLB)"/>
    <property type="match status" value="1"/>
</dbReference>
<comment type="caution">
    <text evidence="4">The sequence shown here is derived from an EMBL/GenBank/DDBJ whole genome shotgun (WGS) entry which is preliminary data.</text>
</comment>
<feature type="domain" description="C2" evidence="3">
    <location>
        <begin position="1"/>
        <end position="99"/>
    </location>
</feature>
<evidence type="ECO:0000256" key="2">
    <source>
        <dbReference type="SAM" id="MobiDB-lite"/>
    </source>
</evidence>
<dbReference type="SUPFAM" id="SSF52129">
    <property type="entry name" value="Caspase-like"/>
    <property type="match status" value="2"/>
</dbReference>
<comment type="similarity">
    <text evidence="1">Belongs to the peptidase C14B family.</text>
</comment>
<evidence type="ECO:0000259" key="3">
    <source>
        <dbReference type="PROSITE" id="PS50004"/>
    </source>
</evidence>
<evidence type="ECO:0000313" key="5">
    <source>
        <dbReference type="Proteomes" id="UP001281761"/>
    </source>
</evidence>
<dbReference type="InterPro" id="IPR035892">
    <property type="entry name" value="C2_domain_sf"/>
</dbReference>
<dbReference type="InterPro" id="IPR011600">
    <property type="entry name" value="Pept_C14_caspase"/>
</dbReference>
<evidence type="ECO:0000313" key="4">
    <source>
        <dbReference type="EMBL" id="KAK2948662.1"/>
    </source>
</evidence>
<dbReference type="Gene3D" id="3.40.50.1460">
    <property type="match status" value="2"/>
</dbReference>
<dbReference type="EMBL" id="JARBJD010000171">
    <property type="protein sequence ID" value="KAK2948662.1"/>
    <property type="molecule type" value="Genomic_DNA"/>
</dbReference>
<dbReference type="InterPro" id="IPR029030">
    <property type="entry name" value="Caspase-like_dom_sf"/>
</dbReference>
<dbReference type="InterPro" id="IPR000008">
    <property type="entry name" value="C2_dom"/>
</dbReference>
<keyword evidence="5" id="KW-1185">Reference proteome</keyword>
<sequence>MSQFKVTLISAKALMPQTLAPICDPFVVLKVGSQKYTSSVKKGINVKWNEGFVFTANNQTLHIEVYDKDRINVDRADQLAVEDIELAPIIKKLPVNITIKVLQGYLNLCIDSPKNVRPGEIVQTTPPPPKPIAKPPPTTPQEPVDPAPPSQPQKPHGDPHRPGKGGRPHRRPHNYGGHFKKNDPKQSVNHNSSIFAAPPIEVDPEDVPPPVDLPEEEQVTVQEQVEIKKRWARFVSYMAKPFDYDSKYKKQLQQLDAMGALNLERITREQIPPITINFCCALFFNPYEDLPHTLDEGPINDAIIMAELFISRGYTVVYVCDATPKEYYIWMNWLLENVEKEFVSYFSGHGTQIKDTTGLEEDGLSEVLVFYNEKTKFKNTGQASDKIDPVQGITDETVEDTVMYDLIAGKDYDDTRIVLLTDCCHSGTMFNMDQLPDNGHLVTPPLNVVCVGSAQDSQTAKQTVLGGKESGVFTYNFCQLLKSKPNSSFLDLQSHMNKQIKKYQTIHLTGSSDKLYSDPIVKDAPDGDRIKFVQEVTVEDTGGTPPEEIVEIPEVDEQSEIEKLEAKKRWDAFLETMKKPTNYNSQYKNQLQELDAMGAINLEKIKKTQIPTTFRINFAAGLFFCPYEDLPHTLDLGPINDALEYAKLFISRGYTVCYICDATPLEYYKWMDWLLENTEKELITIFSGHGTQVPDKTGREEDGLSEVMVFYNSKKKKVGENAEIEKIDAVQGITNETVEDTVMFDLISSKDYPEMRSVFITDCCHSGSMFNMEHTIGSNAQPITPPYNCVCVGSAQDNQTAKQTVLGGKEIGVFTYNFCQLLKSKPKTTFVELKEYMDKQIKKYQSVVISGSSATLFTEPILMD</sequence>
<organism evidence="4 5">
    <name type="scientific">Blattamonas nauphoetae</name>
    <dbReference type="NCBI Taxonomy" id="2049346"/>
    <lineage>
        <taxon>Eukaryota</taxon>
        <taxon>Metamonada</taxon>
        <taxon>Preaxostyla</taxon>
        <taxon>Oxymonadida</taxon>
        <taxon>Blattamonas</taxon>
    </lineage>
</organism>
<proteinExistence type="inferred from homology"/>
<feature type="compositionally biased region" description="Basic residues" evidence="2">
    <location>
        <begin position="162"/>
        <end position="173"/>
    </location>
</feature>
<dbReference type="Proteomes" id="UP001281761">
    <property type="component" value="Unassembled WGS sequence"/>
</dbReference>
<dbReference type="PANTHER" id="PTHR48104:SF30">
    <property type="entry name" value="METACASPASE-1"/>
    <property type="match status" value="1"/>
</dbReference>
<name>A0ABQ9XBK1_9EUKA</name>
<evidence type="ECO:0000256" key="1">
    <source>
        <dbReference type="ARBA" id="ARBA00009005"/>
    </source>
</evidence>
<dbReference type="Pfam" id="PF00656">
    <property type="entry name" value="Peptidase_C14"/>
    <property type="match status" value="2"/>
</dbReference>
<protein>
    <submittedName>
        <fullName evidence="4">Clan CD, family C14</fullName>
    </submittedName>
</protein>